<dbReference type="PANTHER" id="PTHR37326">
    <property type="entry name" value="BLL3975 PROTEIN"/>
    <property type="match status" value="1"/>
</dbReference>
<dbReference type="GO" id="GO:0016788">
    <property type="term" value="F:hydrolase activity, acting on ester bonds"/>
    <property type="evidence" value="ECO:0007669"/>
    <property type="project" value="InterPro"/>
</dbReference>
<evidence type="ECO:0000256" key="3">
    <source>
        <dbReference type="ARBA" id="ARBA00022801"/>
    </source>
</evidence>
<evidence type="ECO:0000313" key="7">
    <source>
        <dbReference type="Proteomes" id="UP000004358"/>
    </source>
</evidence>
<dbReference type="Gene3D" id="3.40.630.10">
    <property type="entry name" value="Zn peptidases"/>
    <property type="match status" value="1"/>
</dbReference>
<reference evidence="6 7" key="1">
    <citation type="submission" date="2006-02" db="EMBL/GenBank/DDBJ databases">
        <authorList>
            <person name="Amann R."/>
            <person name="Ferriera S."/>
            <person name="Johnson J."/>
            <person name="Kravitz S."/>
            <person name="Halpern A."/>
            <person name="Remington K."/>
            <person name="Beeson K."/>
            <person name="Tran B."/>
            <person name="Rogers Y.-H."/>
            <person name="Friedman R."/>
            <person name="Venter J.C."/>
        </authorList>
    </citation>
    <scope>NUCLEOTIDE SEQUENCE [LARGE SCALE GENOMIC DNA]</scope>
    <source>
        <strain evidence="6 7">DSM 3645</strain>
    </source>
</reference>
<organism evidence="6 7">
    <name type="scientific">Blastopirellula marina DSM 3645</name>
    <dbReference type="NCBI Taxonomy" id="314230"/>
    <lineage>
        <taxon>Bacteria</taxon>
        <taxon>Pseudomonadati</taxon>
        <taxon>Planctomycetota</taxon>
        <taxon>Planctomycetia</taxon>
        <taxon>Pirellulales</taxon>
        <taxon>Pirellulaceae</taxon>
        <taxon>Blastopirellula</taxon>
    </lineage>
</organism>
<dbReference type="InterPro" id="IPR055438">
    <property type="entry name" value="AstE_AspA_cat"/>
</dbReference>
<name>A3ZYZ8_9BACT</name>
<evidence type="ECO:0000313" key="6">
    <source>
        <dbReference type="EMBL" id="EAQ78363.1"/>
    </source>
</evidence>
<dbReference type="PANTHER" id="PTHR37326:SF1">
    <property type="entry name" value="BLL3975 PROTEIN"/>
    <property type="match status" value="1"/>
</dbReference>
<keyword evidence="2" id="KW-0479">Metal-binding</keyword>
<dbReference type="AlphaFoldDB" id="A3ZYZ8"/>
<dbReference type="HOGENOM" id="CLU_035605_0_0_0"/>
<dbReference type="PIRSF" id="PIRSF039012">
    <property type="entry name" value="ASP"/>
    <property type="match status" value="1"/>
</dbReference>
<dbReference type="GO" id="GO:0046872">
    <property type="term" value="F:metal ion binding"/>
    <property type="evidence" value="ECO:0007669"/>
    <property type="project" value="UniProtKB-KW"/>
</dbReference>
<dbReference type="GO" id="GO:0016811">
    <property type="term" value="F:hydrolase activity, acting on carbon-nitrogen (but not peptide) bonds, in linear amides"/>
    <property type="evidence" value="ECO:0007669"/>
    <property type="project" value="InterPro"/>
</dbReference>
<dbReference type="eggNOG" id="COG3608">
    <property type="taxonomic scope" value="Bacteria"/>
</dbReference>
<gene>
    <name evidence="6" type="ORF">DSM3645_18541</name>
</gene>
<evidence type="ECO:0000259" key="5">
    <source>
        <dbReference type="Pfam" id="PF24827"/>
    </source>
</evidence>
<accession>A3ZYZ8</accession>
<dbReference type="STRING" id="314230.DSM3645_18541"/>
<proteinExistence type="predicted"/>
<comment type="caution">
    <text evidence="6">The sequence shown here is derived from an EMBL/GenBank/DDBJ whole genome shotgun (WGS) entry which is preliminary data.</text>
</comment>
<dbReference type="InterPro" id="IPR053138">
    <property type="entry name" value="N-alpha-Ac-DABA_deacetylase"/>
</dbReference>
<comment type="cofactor">
    <cofactor evidence="1">
        <name>Zn(2+)</name>
        <dbReference type="ChEBI" id="CHEBI:29105"/>
    </cofactor>
</comment>
<protein>
    <submittedName>
        <fullName evidence="6">Succinylglutamate desuccinylase/aspartoacylase</fullName>
    </submittedName>
</protein>
<feature type="domain" description="Succinylglutamate desuccinylase/Aspartoacylase catalytic" evidence="5">
    <location>
        <begin position="14"/>
        <end position="194"/>
    </location>
</feature>
<dbReference type="Proteomes" id="UP000004358">
    <property type="component" value="Unassembled WGS sequence"/>
</dbReference>
<dbReference type="SUPFAM" id="SSF53187">
    <property type="entry name" value="Zn-dependent exopeptidases"/>
    <property type="match status" value="1"/>
</dbReference>
<dbReference type="Pfam" id="PF24827">
    <property type="entry name" value="AstE_AspA_cat"/>
    <property type="match status" value="1"/>
</dbReference>
<dbReference type="OrthoDB" id="9782876at2"/>
<dbReference type="EMBL" id="AANZ01000022">
    <property type="protein sequence ID" value="EAQ78363.1"/>
    <property type="molecule type" value="Genomic_DNA"/>
</dbReference>
<keyword evidence="4" id="KW-0862">Zinc</keyword>
<evidence type="ECO:0000256" key="4">
    <source>
        <dbReference type="ARBA" id="ARBA00022833"/>
    </source>
</evidence>
<dbReference type="RefSeq" id="WP_002651605.1">
    <property type="nucleotide sequence ID" value="NZ_CH672376.1"/>
</dbReference>
<evidence type="ECO:0000256" key="2">
    <source>
        <dbReference type="ARBA" id="ARBA00022723"/>
    </source>
</evidence>
<keyword evidence="3" id="KW-0378">Hydrolase</keyword>
<evidence type="ECO:0000256" key="1">
    <source>
        <dbReference type="ARBA" id="ARBA00001947"/>
    </source>
</evidence>
<dbReference type="InterPro" id="IPR043795">
    <property type="entry name" value="N-alpha-Ac-DABA-like"/>
</dbReference>
<sequence length="305" mass="32517">MNLQPLEIAGAIHGPHLLILAGVHGDEYEPIAAVRRLAETIDSRQLRGTVTLVPIANHPAFASRSRTGSDHLDLARTFPGFRHGKPTEQIAFAINELIEEADFLIDLHTGGLTMEISPLVGYMLVSDAATLEAQRQMAAAFGLPIVWGTSARLEGRSLSAARDANVPAIYAEWGGGGGCNPDGVAAYIQGCKQVMGALKMIADLPAAADVDRYVIEDDRDASGHLQINYPAPIAGYYEASAALDAMIVPGDELGRIYDPQTLDPTPICATQRGRLITRRVLPAVDVGDCLAVILEDPADKGSFDE</sequence>